<organism evidence="2 3">
    <name type="scientific">Sphagnum troendelagicum</name>
    <dbReference type="NCBI Taxonomy" id="128251"/>
    <lineage>
        <taxon>Eukaryota</taxon>
        <taxon>Viridiplantae</taxon>
        <taxon>Streptophyta</taxon>
        <taxon>Embryophyta</taxon>
        <taxon>Bryophyta</taxon>
        <taxon>Sphagnophytina</taxon>
        <taxon>Sphagnopsida</taxon>
        <taxon>Sphagnales</taxon>
        <taxon>Sphagnaceae</taxon>
        <taxon>Sphagnum</taxon>
    </lineage>
</organism>
<evidence type="ECO:0000313" key="3">
    <source>
        <dbReference type="Proteomes" id="UP001497512"/>
    </source>
</evidence>
<proteinExistence type="predicted"/>
<gene>
    <name evidence="2" type="ORF">CSSPTR1EN2_LOCUS5495</name>
</gene>
<reference evidence="2" key="1">
    <citation type="submission" date="2024-02" db="EMBL/GenBank/DDBJ databases">
        <authorList>
            <consortium name="ELIXIR-Norway"/>
            <consortium name="Elixir Norway"/>
        </authorList>
    </citation>
    <scope>NUCLEOTIDE SEQUENCE</scope>
</reference>
<accession>A0ABP0TMT3</accession>
<name>A0ABP0TMT3_9BRYO</name>
<evidence type="ECO:0000313" key="2">
    <source>
        <dbReference type="EMBL" id="CAK9200614.1"/>
    </source>
</evidence>
<dbReference type="EMBL" id="OZ019905">
    <property type="protein sequence ID" value="CAK9200614.1"/>
    <property type="molecule type" value="Genomic_DNA"/>
</dbReference>
<sequence>MDFARALAARKAEDEACRQQAADFAHKCKHLELDLKKALEAAECAHQQLITTTHNKDAAISELEQALRKLEEKLYNVEEKHKTTEKDWEREQKKLQRVIEDKERHELQMLRAKEEAEIQLREECEQCIKQIKHEKEESEWQWKEESECHVKEALMEARIEEERQRDLRRTLEGEAADLQAMLTAVEQASTDAEARHTESENQLTKECELLQNELSESKDKLKEATSALLGLQKEYLDLMTEVEGLHAQLNDALNRNHETFSDLAMSRNMQNECEKQLEQLKNTVHELRSQQEKDHIDEGNRLEDAKRRWEAEKGELKSKELIAADDQRKKLSHKNHYLKRKLKERNKLLATMRVEHNQLLVHLREIETHLSIAQTTKLVYASNPSTRITPRYSKTFVGGNLSAAWLKSEMTELERRQSQYRPFHKHEAKIPADTEHLKVPVIDRETTAPTWK</sequence>
<dbReference type="Proteomes" id="UP001497512">
    <property type="component" value="Chromosome 13"/>
</dbReference>
<protein>
    <submittedName>
        <fullName evidence="2">Uncharacterized protein</fullName>
    </submittedName>
</protein>
<feature type="coiled-coil region" evidence="1">
    <location>
        <begin position="263"/>
        <end position="319"/>
    </location>
</feature>
<evidence type="ECO:0000256" key="1">
    <source>
        <dbReference type="SAM" id="Coils"/>
    </source>
</evidence>
<keyword evidence="3" id="KW-1185">Reference proteome</keyword>
<keyword evidence="1" id="KW-0175">Coiled coil</keyword>
<feature type="coiled-coil region" evidence="1">
    <location>
        <begin position="28"/>
        <end position="137"/>
    </location>
</feature>
<feature type="coiled-coil region" evidence="1">
    <location>
        <begin position="168"/>
        <end position="234"/>
    </location>
</feature>